<dbReference type="EMBL" id="JBGFUD010003395">
    <property type="protein sequence ID" value="MFH4978678.1"/>
    <property type="molecule type" value="Genomic_DNA"/>
</dbReference>
<evidence type="ECO:0000256" key="3">
    <source>
        <dbReference type="ARBA" id="ARBA00022692"/>
    </source>
</evidence>
<evidence type="ECO:0000256" key="2">
    <source>
        <dbReference type="ARBA" id="ARBA00008803"/>
    </source>
</evidence>
<evidence type="ECO:0000256" key="5">
    <source>
        <dbReference type="ARBA" id="ARBA00023136"/>
    </source>
</evidence>
<dbReference type="AlphaFoldDB" id="A0ABD6EFF8"/>
<keyword evidence="4 6" id="KW-1133">Transmembrane helix</keyword>
<feature type="transmembrane region" description="Helical" evidence="6">
    <location>
        <begin position="161"/>
        <end position="183"/>
    </location>
</feature>
<keyword evidence="3 6" id="KW-0812">Transmembrane</keyword>
<evidence type="ECO:0000256" key="1">
    <source>
        <dbReference type="ARBA" id="ARBA00004141"/>
    </source>
</evidence>
<reference evidence="7 8" key="1">
    <citation type="submission" date="2024-08" db="EMBL/GenBank/DDBJ databases">
        <title>Gnathostoma spinigerum genome.</title>
        <authorList>
            <person name="Gonzalez-Bertolin B."/>
            <person name="Monzon S."/>
            <person name="Zaballos A."/>
            <person name="Jimenez P."/>
            <person name="Dekumyoy P."/>
            <person name="Varona S."/>
            <person name="Cuesta I."/>
            <person name="Sumanam S."/>
            <person name="Adisakwattana P."/>
            <person name="Gasser R.B."/>
            <person name="Hernandez-Gonzalez A."/>
            <person name="Young N.D."/>
            <person name="Perteguer M.J."/>
        </authorList>
    </citation>
    <scope>NUCLEOTIDE SEQUENCE [LARGE SCALE GENOMIC DNA]</scope>
    <source>
        <strain evidence="7">AL3</strain>
        <tissue evidence="7">Liver</tissue>
    </source>
</reference>
<name>A0ABD6EFF8_9BILA</name>
<keyword evidence="8" id="KW-1185">Reference proteome</keyword>
<evidence type="ECO:0000313" key="7">
    <source>
        <dbReference type="EMBL" id="MFH4978678.1"/>
    </source>
</evidence>
<comment type="similarity">
    <text evidence="2">Belongs to the TAPT1 family.</text>
</comment>
<dbReference type="PANTHER" id="PTHR13317">
    <property type="entry name" value="TRANSMEMBRANE ANTERIOR POSTERIOR TRANSFORMATION PROTEIN 1 HOMOLOG"/>
    <property type="match status" value="1"/>
</dbReference>
<proteinExistence type="inferred from homology"/>
<comment type="subcellular location">
    <subcellularLocation>
        <location evidence="1">Membrane</location>
        <topology evidence="1">Multi-pass membrane protein</topology>
    </subcellularLocation>
</comment>
<sequence length="224" mass="26081">MERTETSEEENVFIKPVSCTERLSDGCSDGGSIRLRKRSKVQYHLSDENEGKETDSLINDEKTSVHSDSPAQLDLFHFIWKELTRGYSLQNDVSRYKEKRRKVYAFLRIPIELEKFLFYGFLQCVDAFFYLSTFLPIRFFLSVFGFLSGLRRWTSADTCDLLKVIIVVVASLLMQIVDTSIMYHQVRGQGIIKLYIFYNMLEVADKLFSSFGQVLFHVYLLIGK</sequence>
<evidence type="ECO:0000256" key="4">
    <source>
        <dbReference type="ARBA" id="ARBA00022989"/>
    </source>
</evidence>
<dbReference type="GO" id="GO:0016020">
    <property type="term" value="C:membrane"/>
    <property type="evidence" value="ECO:0007669"/>
    <property type="project" value="UniProtKB-SubCell"/>
</dbReference>
<comment type="caution">
    <text evidence="7">The sequence shown here is derived from an EMBL/GenBank/DDBJ whole genome shotgun (WGS) entry which is preliminary data.</text>
</comment>
<organism evidence="7 8">
    <name type="scientific">Gnathostoma spinigerum</name>
    <dbReference type="NCBI Taxonomy" id="75299"/>
    <lineage>
        <taxon>Eukaryota</taxon>
        <taxon>Metazoa</taxon>
        <taxon>Ecdysozoa</taxon>
        <taxon>Nematoda</taxon>
        <taxon>Chromadorea</taxon>
        <taxon>Rhabditida</taxon>
        <taxon>Spirurina</taxon>
        <taxon>Gnathostomatomorpha</taxon>
        <taxon>Gnathostomatoidea</taxon>
        <taxon>Gnathostomatidae</taxon>
        <taxon>Gnathostoma</taxon>
    </lineage>
</organism>
<dbReference type="Pfam" id="PF05346">
    <property type="entry name" value="DUF747"/>
    <property type="match status" value="1"/>
</dbReference>
<keyword evidence="5 6" id="KW-0472">Membrane</keyword>
<evidence type="ECO:0000313" key="8">
    <source>
        <dbReference type="Proteomes" id="UP001608902"/>
    </source>
</evidence>
<accession>A0ABD6EFF8</accession>
<feature type="transmembrane region" description="Helical" evidence="6">
    <location>
        <begin position="128"/>
        <end position="149"/>
    </location>
</feature>
<evidence type="ECO:0000256" key="6">
    <source>
        <dbReference type="SAM" id="Phobius"/>
    </source>
</evidence>
<dbReference type="Proteomes" id="UP001608902">
    <property type="component" value="Unassembled WGS sequence"/>
</dbReference>
<gene>
    <name evidence="7" type="ORF">AB6A40_005387</name>
</gene>
<protein>
    <submittedName>
        <fullName evidence="7">Uncharacterized protein</fullName>
    </submittedName>
</protein>
<dbReference type="InterPro" id="IPR008010">
    <property type="entry name" value="Tatp1"/>
</dbReference>
<dbReference type="PANTHER" id="PTHR13317:SF4">
    <property type="entry name" value="TRANSMEMBRANE ANTERIOR POSTERIOR TRANSFORMATION PROTEIN 1 HOMOLOG"/>
    <property type="match status" value="1"/>
</dbReference>